<evidence type="ECO:0000256" key="3">
    <source>
        <dbReference type="ARBA" id="ARBA00023002"/>
    </source>
</evidence>
<dbReference type="SMART" id="SM00829">
    <property type="entry name" value="PKS_ER"/>
    <property type="match status" value="1"/>
</dbReference>
<feature type="domain" description="Enoyl reductase (ER)" evidence="4">
    <location>
        <begin position="20"/>
        <end position="341"/>
    </location>
</feature>
<dbReference type="OrthoDB" id="9992527at2759"/>
<dbReference type="SUPFAM" id="SSF51735">
    <property type="entry name" value="NAD(P)-binding Rossmann-fold domains"/>
    <property type="match status" value="1"/>
</dbReference>
<comment type="similarity">
    <text evidence="1">Belongs to the zinc-containing alcohol dehydrogenase family. Quinone oxidoreductase subfamily.</text>
</comment>
<name>A0A210QPB1_MIZYE</name>
<dbReference type="Gene3D" id="3.90.180.10">
    <property type="entry name" value="Medium-chain alcohol dehydrogenases, catalytic domain"/>
    <property type="match status" value="1"/>
</dbReference>
<evidence type="ECO:0000313" key="6">
    <source>
        <dbReference type="Proteomes" id="UP000242188"/>
    </source>
</evidence>
<dbReference type="AlphaFoldDB" id="A0A210QPB1"/>
<dbReference type="InterPro" id="IPR020843">
    <property type="entry name" value="ER"/>
</dbReference>
<dbReference type="InterPro" id="IPR002364">
    <property type="entry name" value="Quin_OxRdtase/zeta-crystal_CS"/>
</dbReference>
<dbReference type="CDD" id="cd08250">
    <property type="entry name" value="Mgc45594_like"/>
    <property type="match status" value="1"/>
</dbReference>
<dbReference type="EC" id="1.3.1.48" evidence="2"/>
<accession>A0A210QPB1</accession>
<keyword evidence="6" id="KW-1185">Reference proteome</keyword>
<evidence type="ECO:0000256" key="1">
    <source>
        <dbReference type="ARBA" id="ARBA00010371"/>
    </source>
</evidence>
<sequence>MAGHVPRTVRTLIATKISPKFREITKIVEAPLKELKPGEVLVKNRFVGINASDINYTAGRYDPSIKPPFVCGMEGLGEVVRVGSGVNMSLGQAVMYCRNGSFADYVRVPAKVLTKIPSASPEFLPFQLSGPTAAVALDKFGDLKKGETVLVTAAAGGTGQFAVQWAKKAGCHVIGTCSTEEKVEFLKKLGCDRPINYKKEDLKTVLRTEYKKGVDVVYESVGGDTFDTCLNSLNTQGRLIVIGFISGYESELGFTPSRVMASLPVRLLQKSACVQGFFLPHFEQDWMKSASKLSEMYSQGTLKSIVDNGDTTSTGPFIGLEKIADAVEYMYTKKNLGKIVVELNKPGTNSKL</sequence>
<dbReference type="InterPro" id="IPR036291">
    <property type="entry name" value="NAD(P)-bd_dom_sf"/>
</dbReference>
<dbReference type="PROSITE" id="PS01162">
    <property type="entry name" value="QOR_ZETA_CRYSTAL"/>
    <property type="match status" value="1"/>
</dbReference>
<comment type="caution">
    <text evidence="5">The sequence shown here is derived from an EMBL/GenBank/DDBJ whole genome shotgun (WGS) entry which is preliminary data.</text>
</comment>
<evidence type="ECO:0000313" key="5">
    <source>
        <dbReference type="EMBL" id="OWF50555.1"/>
    </source>
</evidence>
<dbReference type="PANTHER" id="PTHR43677">
    <property type="entry name" value="SHORT-CHAIN DEHYDROGENASE/REDUCTASE"/>
    <property type="match status" value="1"/>
</dbReference>
<dbReference type="GO" id="GO:0047522">
    <property type="term" value="F:15-oxoprostaglandin 13-reductase [NAD(P)+] activity"/>
    <property type="evidence" value="ECO:0007669"/>
    <property type="project" value="UniProtKB-EC"/>
</dbReference>
<keyword evidence="3" id="KW-0560">Oxidoreductase</keyword>
<evidence type="ECO:0000259" key="4">
    <source>
        <dbReference type="SMART" id="SM00829"/>
    </source>
</evidence>
<dbReference type="EMBL" id="NEDP02002573">
    <property type="protein sequence ID" value="OWF50555.1"/>
    <property type="molecule type" value="Genomic_DNA"/>
</dbReference>
<dbReference type="GO" id="GO:0005739">
    <property type="term" value="C:mitochondrion"/>
    <property type="evidence" value="ECO:0007669"/>
    <property type="project" value="TreeGrafter"/>
</dbReference>
<dbReference type="Pfam" id="PF00107">
    <property type="entry name" value="ADH_zinc_N"/>
    <property type="match status" value="1"/>
</dbReference>
<dbReference type="Pfam" id="PF08240">
    <property type="entry name" value="ADH_N"/>
    <property type="match status" value="1"/>
</dbReference>
<protein>
    <recommendedName>
        <fullName evidence="2">15-oxoprostaglandin 13-reductase</fullName>
        <ecNumber evidence="2">1.3.1.48</ecNumber>
    </recommendedName>
</protein>
<dbReference type="STRING" id="6573.A0A210QPB1"/>
<dbReference type="InterPro" id="IPR013154">
    <property type="entry name" value="ADH-like_N"/>
</dbReference>
<dbReference type="GO" id="GO:0008270">
    <property type="term" value="F:zinc ion binding"/>
    <property type="evidence" value="ECO:0007669"/>
    <property type="project" value="InterPro"/>
</dbReference>
<evidence type="ECO:0000256" key="2">
    <source>
        <dbReference type="ARBA" id="ARBA00011981"/>
    </source>
</evidence>
<reference evidence="5 6" key="1">
    <citation type="journal article" date="2017" name="Nat. Ecol. Evol.">
        <title>Scallop genome provides insights into evolution of bilaterian karyotype and development.</title>
        <authorList>
            <person name="Wang S."/>
            <person name="Zhang J."/>
            <person name="Jiao W."/>
            <person name="Li J."/>
            <person name="Xun X."/>
            <person name="Sun Y."/>
            <person name="Guo X."/>
            <person name="Huan P."/>
            <person name="Dong B."/>
            <person name="Zhang L."/>
            <person name="Hu X."/>
            <person name="Sun X."/>
            <person name="Wang J."/>
            <person name="Zhao C."/>
            <person name="Wang Y."/>
            <person name="Wang D."/>
            <person name="Huang X."/>
            <person name="Wang R."/>
            <person name="Lv J."/>
            <person name="Li Y."/>
            <person name="Zhang Z."/>
            <person name="Liu B."/>
            <person name="Lu W."/>
            <person name="Hui Y."/>
            <person name="Liang J."/>
            <person name="Zhou Z."/>
            <person name="Hou R."/>
            <person name="Li X."/>
            <person name="Liu Y."/>
            <person name="Li H."/>
            <person name="Ning X."/>
            <person name="Lin Y."/>
            <person name="Zhao L."/>
            <person name="Xing Q."/>
            <person name="Dou J."/>
            <person name="Li Y."/>
            <person name="Mao J."/>
            <person name="Guo H."/>
            <person name="Dou H."/>
            <person name="Li T."/>
            <person name="Mu C."/>
            <person name="Jiang W."/>
            <person name="Fu Q."/>
            <person name="Fu X."/>
            <person name="Miao Y."/>
            <person name="Liu J."/>
            <person name="Yu Q."/>
            <person name="Li R."/>
            <person name="Liao H."/>
            <person name="Li X."/>
            <person name="Kong Y."/>
            <person name="Jiang Z."/>
            <person name="Chourrout D."/>
            <person name="Li R."/>
            <person name="Bao Z."/>
        </authorList>
    </citation>
    <scope>NUCLEOTIDE SEQUENCE [LARGE SCALE GENOMIC DNA]</scope>
    <source>
        <strain evidence="5 6">PY_sf001</strain>
    </source>
</reference>
<organism evidence="5 6">
    <name type="scientific">Mizuhopecten yessoensis</name>
    <name type="common">Japanese scallop</name>
    <name type="synonym">Patinopecten yessoensis</name>
    <dbReference type="NCBI Taxonomy" id="6573"/>
    <lineage>
        <taxon>Eukaryota</taxon>
        <taxon>Metazoa</taxon>
        <taxon>Spiralia</taxon>
        <taxon>Lophotrochozoa</taxon>
        <taxon>Mollusca</taxon>
        <taxon>Bivalvia</taxon>
        <taxon>Autobranchia</taxon>
        <taxon>Pteriomorphia</taxon>
        <taxon>Pectinida</taxon>
        <taxon>Pectinoidea</taxon>
        <taxon>Pectinidae</taxon>
        <taxon>Mizuhopecten</taxon>
    </lineage>
</organism>
<dbReference type="Proteomes" id="UP000242188">
    <property type="component" value="Unassembled WGS sequence"/>
</dbReference>
<dbReference type="PANTHER" id="PTHR43677:SF3">
    <property type="entry name" value="PROSTAGLANDIN REDUCTASE 3"/>
    <property type="match status" value="1"/>
</dbReference>
<dbReference type="InterPro" id="IPR051397">
    <property type="entry name" value="Zn-ADH-like_protein"/>
</dbReference>
<dbReference type="InterPro" id="IPR011032">
    <property type="entry name" value="GroES-like_sf"/>
</dbReference>
<dbReference type="FunFam" id="3.40.50.720:FF:000121">
    <property type="entry name" value="Prostaglandin reductase 2"/>
    <property type="match status" value="1"/>
</dbReference>
<dbReference type="Gene3D" id="3.40.50.720">
    <property type="entry name" value="NAD(P)-binding Rossmann-like Domain"/>
    <property type="match status" value="1"/>
</dbReference>
<dbReference type="SUPFAM" id="SSF50129">
    <property type="entry name" value="GroES-like"/>
    <property type="match status" value="1"/>
</dbReference>
<proteinExistence type="inferred from homology"/>
<dbReference type="InterPro" id="IPR013149">
    <property type="entry name" value="ADH-like_C"/>
</dbReference>
<gene>
    <name evidence="5" type="ORF">KP79_PYT18270</name>
</gene>